<name>A0A0G0Q2A0_9BACT</name>
<keyword evidence="1" id="KW-0472">Membrane</keyword>
<proteinExistence type="predicted"/>
<feature type="transmembrane region" description="Helical" evidence="1">
    <location>
        <begin position="12"/>
        <end position="35"/>
    </location>
</feature>
<feature type="non-terminal residue" evidence="2">
    <location>
        <position position="231"/>
    </location>
</feature>
<dbReference type="Proteomes" id="UP000034539">
    <property type="component" value="Unassembled WGS sequence"/>
</dbReference>
<dbReference type="EMBL" id="LBXN01000068">
    <property type="protein sequence ID" value="KKR31491.1"/>
    <property type="molecule type" value="Genomic_DNA"/>
</dbReference>
<gene>
    <name evidence="2" type="ORF">UT63_C0068G0001</name>
</gene>
<dbReference type="AlphaFoldDB" id="A0A0G0Q2A0"/>
<organism evidence="2 3">
    <name type="scientific">Candidatus Gottesmanbacteria bacterium GW2011_GWC2_39_8</name>
    <dbReference type="NCBI Taxonomy" id="1618450"/>
    <lineage>
        <taxon>Bacteria</taxon>
        <taxon>Candidatus Gottesmaniibacteriota</taxon>
    </lineage>
</organism>
<evidence type="ECO:0000313" key="3">
    <source>
        <dbReference type="Proteomes" id="UP000034539"/>
    </source>
</evidence>
<keyword evidence="1" id="KW-0812">Transmembrane</keyword>
<evidence type="ECO:0000256" key="1">
    <source>
        <dbReference type="SAM" id="Phobius"/>
    </source>
</evidence>
<evidence type="ECO:0000313" key="2">
    <source>
        <dbReference type="EMBL" id="KKR31491.1"/>
    </source>
</evidence>
<sequence length="231" mass="26195">MRLNSFSFRLSLLFSIVLSVAIILTGITISLVFYLRIEQDTHLTLKNRANSIVSDYITYDGSELIYRNGPEGESISSRLRDFDVSAIVFDSKLSKIGVYGYYKNLSDKGKVSEAADDALLKKILENKKTVYRDYWSSNILYDTFTIPLIFENKSVGVLQVLRQNSFITNLFEIGVSVLILVLPLFIFISVILVFILTKFSFIALNDLIHYMDTVNTVHLPPELNPKGAKTE</sequence>
<keyword evidence="1" id="KW-1133">Transmembrane helix</keyword>
<evidence type="ECO:0008006" key="4">
    <source>
        <dbReference type="Google" id="ProtNLM"/>
    </source>
</evidence>
<protein>
    <recommendedName>
        <fullName evidence="4">Sensor histidine kinase</fullName>
    </recommendedName>
</protein>
<comment type="caution">
    <text evidence="2">The sequence shown here is derived from an EMBL/GenBank/DDBJ whole genome shotgun (WGS) entry which is preliminary data.</text>
</comment>
<feature type="transmembrane region" description="Helical" evidence="1">
    <location>
        <begin position="173"/>
        <end position="196"/>
    </location>
</feature>
<accession>A0A0G0Q2A0</accession>
<reference evidence="2 3" key="1">
    <citation type="journal article" date="2015" name="Nature">
        <title>rRNA introns, odd ribosomes, and small enigmatic genomes across a large radiation of phyla.</title>
        <authorList>
            <person name="Brown C.T."/>
            <person name="Hug L.A."/>
            <person name="Thomas B.C."/>
            <person name="Sharon I."/>
            <person name="Castelle C.J."/>
            <person name="Singh A."/>
            <person name="Wilkins M.J."/>
            <person name="Williams K.H."/>
            <person name="Banfield J.F."/>
        </authorList>
    </citation>
    <scope>NUCLEOTIDE SEQUENCE [LARGE SCALE GENOMIC DNA]</scope>
</reference>